<protein>
    <submittedName>
        <fullName evidence="2">Uncharacterized protein</fullName>
    </submittedName>
</protein>
<dbReference type="AlphaFoldDB" id="A0AAW3AG24"/>
<organism evidence="2 3">
    <name type="scientific">Leishmania utingensis</name>
    <dbReference type="NCBI Taxonomy" id="653362"/>
    <lineage>
        <taxon>Eukaryota</taxon>
        <taxon>Discoba</taxon>
        <taxon>Euglenozoa</taxon>
        <taxon>Kinetoplastea</taxon>
        <taxon>Metakinetoplastina</taxon>
        <taxon>Trypanosomatida</taxon>
        <taxon>Trypanosomatidae</taxon>
        <taxon>Leishmaniinae</taxon>
        <taxon>Leishmania</taxon>
    </lineage>
</organism>
<keyword evidence="3" id="KW-1185">Reference proteome</keyword>
<evidence type="ECO:0000313" key="2">
    <source>
        <dbReference type="EMBL" id="KAL0504875.1"/>
    </source>
</evidence>
<evidence type="ECO:0000313" key="3">
    <source>
        <dbReference type="Proteomes" id="UP001482455"/>
    </source>
</evidence>
<dbReference type="EMBL" id="JBAMZL010000026">
    <property type="protein sequence ID" value="KAL0504875.1"/>
    <property type="molecule type" value="Genomic_DNA"/>
</dbReference>
<gene>
    <name evidence="2" type="ORF">Q4I30_004487</name>
</gene>
<name>A0AAW3AG24_9TRYP</name>
<comment type="caution">
    <text evidence="2">The sequence shown here is derived from an EMBL/GenBank/DDBJ whole genome shotgun (WGS) entry which is preliminary data.</text>
</comment>
<dbReference type="Proteomes" id="UP001482455">
    <property type="component" value="Unassembled WGS sequence"/>
</dbReference>
<evidence type="ECO:0000256" key="1">
    <source>
        <dbReference type="SAM" id="MobiDB-lite"/>
    </source>
</evidence>
<proteinExistence type="predicted"/>
<reference evidence="2 3" key="1">
    <citation type="submission" date="2024-02" db="EMBL/GenBank/DDBJ databases">
        <title>FIRST GENOME SEQUENCES OF Leishmania (Viannia) shawi, Leishmania (Viannia) lindenbergi AND Leishmania (Viannia) utingensis.</title>
        <authorList>
            <person name="Resadore F."/>
            <person name="Custodio M.G.F."/>
            <person name="Boite M.C."/>
            <person name="Cupolillo E."/>
            <person name="Ferreira G.E.M."/>
        </authorList>
    </citation>
    <scope>NUCLEOTIDE SEQUENCE [LARGE SCALE GENOMIC DNA]</scope>
    <source>
        <strain evidence="2 3">ITUB/BR/1977/M4964</strain>
    </source>
</reference>
<feature type="region of interest" description="Disordered" evidence="1">
    <location>
        <begin position="18"/>
        <end position="53"/>
    </location>
</feature>
<sequence length="96" mass="10628">MIEKMLSYGNRERDGRVAITDVDGSQQPSKIRGCRNHGKDRPGSPGRDGVSDLSHSSANIIKQWLAFGLQLYFVQRVILAEAHEEVSLLDGGSQYI</sequence>
<accession>A0AAW3AG24</accession>